<evidence type="ECO:0000313" key="2">
    <source>
        <dbReference type="EMBL" id="GAA5503805.1"/>
    </source>
</evidence>
<feature type="transmembrane region" description="Helical" evidence="1">
    <location>
        <begin position="33"/>
        <end position="52"/>
    </location>
</feature>
<organism evidence="2 3">
    <name type="scientific">Deinococcus xinjiangensis</name>
    <dbReference type="NCBI Taxonomy" id="457454"/>
    <lineage>
        <taxon>Bacteria</taxon>
        <taxon>Thermotogati</taxon>
        <taxon>Deinococcota</taxon>
        <taxon>Deinococci</taxon>
        <taxon>Deinococcales</taxon>
        <taxon>Deinococcaceae</taxon>
        <taxon>Deinococcus</taxon>
    </lineage>
</organism>
<feature type="transmembrane region" description="Helical" evidence="1">
    <location>
        <begin position="177"/>
        <end position="197"/>
    </location>
</feature>
<dbReference type="InterPro" id="IPR025570">
    <property type="entry name" value="DUF4337"/>
</dbReference>
<sequence>MPEEYEVGTDKAQEIIDEQHAEHHQGRPRWLDMLALSTALFAVLAALSALHAGDKANEALLTANKAVLVQTQAVDTWMQFQADSLKKSQQSSLALILGKLGGTPQEIAKVQQEGARRQAQQNTLKKEAAKLDTEAAALVKESQHILSDHQRFALAVTLFQIAIGLSAISALLRQPVIWWGSLLAGGWASSVLIMGLLTKH</sequence>
<dbReference type="EMBL" id="BAABRN010000068">
    <property type="protein sequence ID" value="GAA5503805.1"/>
    <property type="molecule type" value="Genomic_DNA"/>
</dbReference>
<reference evidence="2 3" key="1">
    <citation type="submission" date="2024-02" db="EMBL/GenBank/DDBJ databases">
        <title>Deinococcus xinjiangensis NBRC 107630.</title>
        <authorList>
            <person name="Ichikawa N."/>
            <person name="Katano-Makiyama Y."/>
            <person name="Hidaka K."/>
        </authorList>
    </citation>
    <scope>NUCLEOTIDE SEQUENCE [LARGE SCALE GENOMIC DNA]</scope>
    <source>
        <strain evidence="2 3">NBRC 107630</strain>
    </source>
</reference>
<keyword evidence="1" id="KW-0812">Transmembrane</keyword>
<dbReference type="RefSeq" id="WP_353543778.1">
    <property type="nucleotide sequence ID" value="NZ_BAABRN010000068.1"/>
</dbReference>
<keyword evidence="1" id="KW-0472">Membrane</keyword>
<gene>
    <name evidence="2" type="ORF">Dxin01_03568</name>
</gene>
<keyword evidence="1" id="KW-1133">Transmembrane helix</keyword>
<name>A0ABP9VF08_9DEIO</name>
<comment type="caution">
    <text evidence="2">The sequence shown here is derived from an EMBL/GenBank/DDBJ whole genome shotgun (WGS) entry which is preliminary data.</text>
</comment>
<evidence type="ECO:0000256" key="1">
    <source>
        <dbReference type="SAM" id="Phobius"/>
    </source>
</evidence>
<dbReference type="Pfam" id="PF14235">
    <property type="entry name" value="DUF4337"/>
    <property type="match status" value="1"/>
</dbReference>
<feature type="transmembrane region" description="Helical" evidence="1">
    <location>
        <begin position="152"/>
        <end position="171"/>
    </location>
</feature>
<protein>
    <recommendedName>
        <fullName evidence="4">DUF4337 domain-containing protein</fullName>
    </recommendedName>
</protein>
<evidence type="ECO:0008006" key="4">
    <source>
        <dbReference type="Google" id="ProtNLM"/>
    </source>
</evidence>
<accession>A0ABP9VF08</accession>
<dbReference type="Proteomes" id="UP001458946">
    <property type="component" value="Unassembled WGS sequence"/>
</dbReference>
<evidence type="ECO:0000313" key="3">
    <source>
        <dbReference type="Proteomes" id="UP001458946"/>
    </source>
</evidence>
<keyword evidence="3" id="KW-1185">Reference proteome</keyword>
<proteinExistence type="predicted"/>